<evidence type="ECO:0000256" key="9">
    <source>
        <dbReference type="HAMAP-Rule" id="MF_03172"/>
    </source>
</evidence>
<dbReference type="GO" id="GO:0009123">
    <property type="term" value="P:nucleoside monophosphate metabolic process"/>
    <property type="evidence" value="ECO:0007669"/>
    <property type="project" value="UniProtKB-ARBA"/>
</dbReference>
<dbReference type="Pfam" id="PF00406">
    <property type="entry name" value="ADK"/>
    <property type="match status" value="1"/>
</dbReference>
<dbReference type="GO" id="GO:0005737">
    <property type="term" value="C:cytoplasm"/>
    <property type="evidence" value="ECO:0007669"/>
    <property type="project" value="UniProtKB-SubCell"/>
</dbReference>
<dbReference type="GO" id="GO:0006207">
    <property type="term" value="P:'de novo' pyrimidine nucleobase biosynthetic process"/>
    <property type="evidence" value="ECO:0007669"/>
    <property type="project" value="InterPro"/>
</dbReference>
<feature type="binding site" evidence="9">
    <location>
        <position position="271"/>
    </location>
    <ligand>
        <name>a ribonucleoside 5'-phosphate</name>
        <dbReference type="ChEBI" id="CHEBI:58043"/>
    </ligand>
</feature>
<dbReference type="FunFam" id="3.40.50.300:FF:000315">
    <property type="entry name" value="Adenylate kinase 1"/>
    <property type="match status" value="1"/>
</dbReference>
<protein>
    <recommendedName>
        <fullName evidence="9">Uridylate kinase</fullName>
        <shortName evidence="9">UK</shortName>
        <ecNumber evidence="9">2.7.4.14</ecNumber>
    </recommendedName>
    <alternativeName>
        <fullName evidence="9">ATP:UMP phosphotransferase</fullName>
    </alternativeName>
    <alternativeName>
        <fullName evidence="9">Deoxycytidylate kinase</fullName>
        <shortName evidence="9">CK</shortName>
        <shortName evidence="9">dCMP kinase</shortName>
    </alternativeName>
    <alternativeName>
        <fullName evidence="9">Uridine monophosphate kinase</fullName>
        <shortName evidence="9">UMP kinase</shortName>
        <shortName evidence="9">UMPK</shortName>
    </alternativeName>
</protein>
<feature type="compositionally biased region" description="Polar residues" evidence="10">
    <location>
        <begin position="16"/>
        <end position="34"/>
    </location>
</feature>
<dbReference type="GO" id="GO:0019205">
    <property type="term" value="F:nucleobase-containing compound kinase activity"/>
    <property type="evidence" value="ECO:0007669"/>
    <property type="project" value="InterPro"/>
</dbReference>
<evidence type="ECO:0000256" key="6">
    <source>
        <dbReference type="ARBA" id="ARBA00022975"/>
    </source>
</evidence>
<keyword evidence="11" id="KW-1133">Transmembrane helix</keyword>
<keyword evidence="13" id="KW-1185">Reference proteome</keyword>
<gene>
    <name evidence="12" type="ORF">B0H64DRAFT_437612</name>
</gene>
<dbReference type="RefSeq" id="XP_062663957.1">
    <property type="nucleotide sequence ID" value="XM_062806269.1"/>
</dbReference>
<dbReference type="InterPro" id="IPR033690">
    <property type="entry name" value="Adenylat_kinase_CS"/>
</dbReference>
<evidence type="ECO:0000256" key="4">
    <source>
        <dbReference type="ARBA" id="ARBA00022777"/>
    </source>
</evidence>
<keyword evidence="6 9" id="KW-0665">Pyrimidine biosynthesis</keyword>
<dbReference type="GO" id="GO:0006221">
    <property type="term" value="P:pyrimidine nucleotide biosynthetic process"/>
    <property type="evidence" value="ECO:0007669"/>
    <property type="project" value="UniProtKB-UniRule"/>
</dbReference>
<dbReference type="SUPFAM" id="SSF52540">
    <property type="entry name" value="P-loop containing nucleoside triphosphate hydrolases"/>
    <property type="match status" value="1"/>
</dbReference>
<feature type="binding site" evidence="9">
    <location>
        <position position="234"/>
    </location>
    <ligand>
        <name>a ribonucleoside 5'-phosphate</name>
        <dbReference type="ChEBI" id="CHEBI:58043"/>
    </ligand>
</feature>
<feature type="transmembrane region" description="Helical" evidence="11">
    <location>
        <begin position="92"/>
        <end position="110"/>
    </location>
</feature>
<dbReference type="InterPro" id="IPR000850">
    <property type="entry name" value="Adenylat/UMP-CMP_kin"/>
</dbReference>
<reference evidence="12" key="1">
    <citation type="journal article" date="2023" name="Mol. Phylogenet. Evol.">
        <title>Genome-scale phylogeny and comparative genomics of the fungal order Sordariales.</title>
        <authorList>
            <person name="Hensen N."/>
            <person name="Bonometti L."/>
            <person name="Westerberg I."/>
            <person name="Brannstrom I.O."/>
            <person name="Guillou S."/>
            <person name="Cros-Aarteil S."/>
            <person name="Calhoun S."/>
            <person name="Haridas S."/>
            <person name="Kuo A."/>
            <person name="Mondo S."/>
            <person name="Pangilinan J."/>
            <person name="Riley R."/>
            <person name="LaButti K."/>
            <person name="Andreopoulos B."/>
            <person name="Lipzen A."/>
            <person name="Chen C."/>
            <person name="Yan M."/>
            <person name="Daum C."/>
            <person name="Ng V."/>
            <person name="Clum A."/>
            <person name="Steindorff A."/>
            <person name="Ohm R.A."/>
            <person name="Martin F."/>
            <person name="Silar P."/>
            <person name="Natvig D.O."/>
            <person name="Lalanne C."/>
            <person name="Gautier V."/>
            <person name="Ament-Velasquez S.L."/>
            <person name="Kruys A."/>
            <person name="Hutchinson M.I."/>
            <person name="Powell A.J."/>
            <person name="Barry K."/>
            <person name="Miller A.N."/>
            <person name="Grigoriev I.V."/>
            <person name="Debuchy R."/>
            <person name="Gladieux P."/>
            <person name="Hiltunen Thoren M."/>
            <person name="Johannesson H."/>
        </authorList>
    </citation>
    <scope>NUCLEOTIDE SEQUENCE</scope>
    <source>
        <strain evidence="12">CBS 168.71</strain>
    </source>
</reference>
<dbReference type="Gene3D" id="3.40.50.300">
    <property type="entry name" value="P-loop containing nucleotide triphosphate hydrolases"/>
    <property type="match status" value="1"/>
</dbReference>
<proteinExistence type="inferred from homology"/>
<dbReference type="CDD" id="cd01428">
    <property type="entry name" value="ADK"/>
    <property type="match status" value="1"/>
</dbReference>
<feature type="binding site" evidence="9">
    <location>
        <begin position="227"/>
        <end position="230"/>
    </location>
    <ligand>
        <name>a ribonucleoside 5'-phosphate</name>
        <dbReference type="ChEBI" id="CHEBI:58043"/>
    </ligand>
</feature>
<evidence type="ECO:0000256" key="11">
    <source>
        <dbReference type="SAM" id="Phobius"/>
    </source>
</evidence>
<feature type="binding site" evidence="9">
    <location>
        <begin position="148"/>
        <end position="153"/>
    </location>
    <ligand>
        <name>ATP</name>
        <dbReference type="ChEBI" id="CHEBI:30616"/>
    </ligand>
</feature>
<dbReference type="NCBIfam" id="TIGR01359">
    <property type="entry name" value="UMP_CMP_kin_fam"/>
    <property type="match status" value="1"/>
</dbReference>
<accession>A0AAE0HPR6</accession>
<keyword evidence="11" id="KW-0812">Transmembrane</keyword>
<feature type="region of interest" description="LID" evidence="9">
    <location>
        <begin position="264"/>
        <end position="274"/>
    </location>
</feature>
<dbReference type="GO" id="GO:0005524">
    <property type="term" value="F:ATP binding"/>
    <property type="evidence" value="ECO:0007669"/>
    <property type="project" value="UniProtKB-KW"/>
</dbReference>
<feature type="region of interest" description="NMPbind" evidence="9">
    <location>
        <begin position="168"/>
        <end position="198"/>
    </location>
</feature>
<comment type="caution">
    <text evidence="12">The sequence shown here is derived from an EMBL/GenBank/DDBJ whole genome shotgun (WGS) entry which is preliminary data.</text>
</comment>
<dbReference type="GO" id="GO:0005634">
    <property type="term" value="C:nucleus"/>
    <property type="evidence" value="ECO:0007669"/>
    <property type="project" value="UniProtKB-SubCell"/>
</dbReference>
<feature type="binding site" evidence="9">
    <location>
        <position position="310"/>
    </location>
    <ligand>
        <name>ATP</name>
        <dbReference type="ChEBI" id="CHEBI:30616"/>
    </ligand>
</feature>
<evidence type="ECO:0000313" key="13">
    <source>
        <dbReference type="Proteomes" id="UP001278766"/>
    </source>
</evidence>
<keyword evidence="7 9" id="KW-0539">Nucleus</keyword>
<dbReference type="InterPro" id="IPR006266">
    <property type="entry name" value="UMP_CMP_kinase"/>
</dbReference>
<comment type="catalytic activity">
    <reaction evidence="8 9">
        <text>UMP + ATP = UDP + ADP</text>
        <dbReference type="Rhea" id="RHEA:24400"/>
        <dbReference type="ChEBI" id="CHEBI:30616"/>
        <dbReference type="ChEBI" id="CHEBI:57865"/>
        <dbReference type="ChEBI" id="CHEBI:58223"/>
        <dbReference type="ChEBI" id="CHEBI:456216"/>
        <dbReference type="EC" id="2.7.4.14"/>
    </reaction>
</comment>
<comment type="subcellular location">
    <subcellularLocation>
        <location evidence="9">Cytoplasm</location>
    </subcellularLocation>
    <subcellularLocation>
        <location evidence="9">Nucleus</location>
    </subcellularLocation>
    <text evidence="9">Predominantly cytoplasmic.</text>
</comment>
<sequence>MAASTSGRQAWRHLMGNTSRQPASNILRQQQQQYRPAFSRQISSTTRASSRRAVPKSPSFSLRQQPLAQRSYSSGSQGKNTPPKGSNNQVKFWPFVIVIALGSGGYMLLINRQKEMPPTTSTTTGGQGSTPAFSPTDVTVLFVLGGPGAGKGTQCARLVRDYHFTHLSAGDLLRAEQDRPGSQYGQLIKDCIKNGDIVPMEVTVALLENAMRDAIRSSGGKKFLIDGFPRKMDQALKFEEVVCPAKLVLFYDCPEAEMERRLLERGKTSGRADDNAESIRKRFRTFVETSMPVVDHYEKEDRVVKVNATDTPDGVYADTQARLRKVLGDKL</sequence>
<dbReference type="HAMAP" id="MF_03172">
    <property type="entry name" value="Adenylate_kinase_UMP_CMP_kin"/>
    <property type="match status" value="1"/>
</dbReference>
<feature type="binding site" evidence="9">
    <location>
        <begin position="196"/>
        <end position="198"/>
    </location>
    <ligand>
        <name>a ribonucleoside 5'-phosphate</name>
        <dbReference type="ChEBI" id="CHEBI:58043"/>
    </ligand>
</feature>
<dbReference type="PROSITE" id="PS00113">
    <property type="entry name" value="ADENYLATE_KINASE"/>
    <property type="match status" value="1"/>
</dbReference>
<evidence type="ECO:0000256" key="1">
    <source>
        <dbReference type="ARBA" id="ARBA00022490"/>
    </source>
</evidence>
<feature type="region of interest" description="Disordered" evidence="10">
    <location>
        <begin position="1"/>
        <end position="86"/>
    </location>
</feature>
<dbReference type="GO" id="GO:0016776">
    <property type="term" value="F:phosphotransferase activity, phosphate group as acceptor"/>
    <property type="evidence" value="ECO:0007669"/>
    <property type="project" value="InterPro"/>
</dbReference>
<keyword evidence="1 9" id="KW-0963">Cytoplasm</keyword>
<feature type="binding site" evidence="9">
    <location>
        <position position="282"/>
    </location>
    <ligand>
        <name>a ribonucleoside 5'-phosphate</name>
        <dbReference type="ChEBI" id="CHEBI:58043"/>
    </ligand>
</feature>
<dbReference type="EMBL" id="JAUEPN010000001">
    <property type="protein sequence ID" value="KAK3300443.1"/>
    <property type="molecule type" value="Genomic_DNA"/>
</dbReference>
<dbReference type="AlphaFoldDB" id="A0AAE0HPR6"/>
<feature type="binding site" evidence="9">
    <location>
        <position position="265"/>
    </location>
    <ligand>
        <name>ATP</name>
        <dbReference type="ChEBI" id="CHEBI:30616"/>
    </ligand>
</feature>
<evidence type="ECO:0000256" key="7">
    <source>
        <dbReference type="ARBA" id="ARBA00023242"/>
    </source>
</evidence>
<dbReference type="HAMAP" id="MF_00235">
    <property type="entry name" value="Adenylate_kinase_Adk"/>
    <property type="match status" value="1"/>
</dbReference>
<keyword evidence="5 9" id="KW-0067">ATP-binding</keyword>
<evidence type="ECO:0000313" key="12">
    <source>
        <dbReference type="EMBL" id="KAK3300443.1"/>
    </source>
</evidence>
<comment type="subunit">
    <text evidence="9">Monomer.</text>
</comment>
<comment type="domain">
    <text evidence="9">Consists of three domains, a large central CORE domain and two small peripheral domains, NMPbind and LID, which undergo movements during catalysis. The LID domain closes over the site of phosphoryl transfer upon ATP binding. Assembling and dissambling the active center during each catalytic cycle provides an effective means to prevent ATP hydrolysis.</text>
</comment>
<evidence type="ECO:0000256" key="3">
    <source>
        <dbReference type="ARBA" id="ARBA00022741"/>
    </source>
</evidence>
<comment type="cofactor">
    <cofactor evidence="9">
        <name>Mg(2+)</name>
        <dbReference type="ChEBI" id="CHEBI:18420"/>
    </cofactor>
    <text evidence="9">Binds 1 Mg(2+) ion per monomer.</text>
</comment>
<dbReference type="EC" id="2.7.4.14" evidence="9"/>
<evidence type="ECO:0000256" key="2">
    <source>
        <dbReference type="ARBA" id="ARBA00022679"/>
    </source>
</evidence>
<comment type="similarity">
    <text evidence="9">Belongs to the adenylate kinase family. UMP-CMP kinase subfamily.</text>
</comment>
<keyword evidence="4 9" id="KW-0418">Kinase</keyword>
<dbReference type="PANTHER" id="PTHR23359">
    <property type="entry name" value="NUCLEOTIDE KINASE"/>
    <property type="match status" value="1"/>
</dbReference>
<reference evidence="12" key="2">
    <citation type="submission" date="2023-06" db="EMBL/GenBank/DDBJ databases">
        <authorList>
            <consortium name="Lawrence Berkeley National Laboratory"/>
            <person name="Haridas S."/>
            <person name="Hensen N."/>
            <person name="Bonometti L."/>
            <person name="Westerberg I."/>
            <person name="Brannstrom I.O."/>
            <person name="Guillou S."/>
            <person name="Cros-Aarteil S."/>
            <person name="Calhoun S."/>
            <person name="Kuo A."/>
            <person name="Mondo S."/>
            <person name="Pangilinan J."/>
            <person name="Riley R."/>
            <person name="Labutti K."/>
            <person name="Andreopoulos B."/>
            <person name="Lipzen A."/>
            <person name="Chen C."/>
            <person name="Yanf M."/>
            <person name="Daum C."/>
            <person name="Ng V."/>
            <person name="Clum A."/>
            <person name="Steindorff A."/>
            <person name="Ohm R."/>
            <person name="Martin F."/>
            <person name="Silar P."/>
            <person name="Natvig D."/>
            <person name="Lalanne C."/>
            <person name="Gautier V."/>
            <person name="Ament-Velasquez S.L."/>
            <person name="Kruys A."/>
            <person name="Hutchinson M.I."/>
            <person name="Powell A.J."/>
            <person name="Barry K."/>
            <person name="Miller A.N."/>
            <person name="Grigoriev I.V."/>
            <person name="Debuchy R."/>
            <person name="Gladieux P."/>
            <person name="Thoren M.H."/>
            <person name="Johannesson H."/>
        </authorList>
    </citation>
    <scope>NUCLEOTIDE SEQUENCE</scope>
    <source>
        <strain evidence="12">CBS 168.71</strain>
    </source>
</reference>
<dbReference type="InterPro" id="IPR027417">
    <property type="entry name" value="P-loop_NTPase"/>
</dbReference>
<keyword evidence="3 9" id="KW-0547">Nucleotide-binding</keyword>
<evidence type="ECO:0000256" key="8">
    <source>
        <dbReference type="ARBA" id="ARBA00048116"/>
    </source>
</evidence>
<comment type="function">
    <text evidence="9">Catalyzes the phosphorylation of pyrimidine nucleoside monophosphates at the expense of ATP. Plays an important role in de novo pyrimidine nucleotide biosynthesis. Has preference for UMP and dUMP as phosphate acceptors, but can also use CMP, dCMP and AMP.</text>
</comment>
<dbReference type="Proteomes" id="UP001278766">
    <property type="component" value="Unassembled WGS sequence"/>
</dbReference>
<feature type="compositionally biased region" description="Polar residues" evidence="10">
    <location>
        <begin position="58"/>
        <end position="86"/>
    </location>
</feature>
<name>A0AAE0HPR6_9PEZI</name>
<organism evidence="12 13">
    <name type="scientific">Chaetomium fimeti</name>
    <dbReference type="NCBI Taxonomy" id="1854472"/>
    <lineage>
        <taxon>Eukaryota</taxon>
        <taxon>Fungi</taxon>
        <taxon>Dikarya</taxon>
        <taxon>Ascomycota</taxon>
        <taxon>Pezizomycotina</taxon>
        <taxon>Sordariomycetes</taxon>
        <taxon>Sordariomycetidae</taxon>
        <taxon>Sordariales</taxon>
        <taxon>Chaetomiaceae</taxon>
        <taxon>Chaetomium</taxon>
    </lineage>
</organism>
<dbReference type="GeneID" id="87843217"/>
<feature type="binding site" evidence="9">
    <location>
        <position position="174"/>
    </location>
    <ligand>
        <name>a ribonucleoside 5'-phosphate</name>
        <dbReference type="ChEBI" id="CHEBI:58043"/>
    </ligand>
</feature>
<dbReference type="PRINTS" id="PR00094">
    <property type="entry name" value="ADENYLTKNASE"/>
</dbReference>
<keyword evidence="11" id="KW-0472">Membrane</keyword>
<evidence type="ECO:0000256" key="5">
    <source>
        <dbReference type="ARBA" id="ARBA00022840"/>
    </source>
</evidence>
<keyword evidence="2 9" id="KW-0808">Transferase</keyword>
<evidence type="ECO:0000256" key="10">
    <source>
        <dbReference type="SAM" id="MobiDB-lite"/>
    </source>
</evidence>